<dbReference type="SUPFAM" id="SSF53901">
    <property type="entry name" value="Thiolase-like"/>
    <property type="match status" value="2"/>
</dbReference>
<gene>
    <name evidence="1" type="ORF">METZ01_LOCUS94667</name>
</gene>
<proteinExistence type="predicted"/>
<evidence type="ECO:0008006" key="2">
    <source>
        <dbReference type="Google" id="ProtNLM"/>
    </source>
</evidence>
<dbReference type="PANTHER" id="PTHR34069">
    <property type="entry name" value="3-OXOACYL-[ACYL-CARRIER-PROTEIN] SYNTHASE 3"/>
    <property type="match status" value="1"/>
</dbReference>
<reference evidence="1" key="1">
    <citation type="submission" date="2018-05" db="EMBL/GenBank/DDBJ databases">
        <authorList>
            <person name="Lanie J.A."/>
            <person name="Ng W.-L."/>
            <person name="Kazmierczak K.M."/>
            <person name="Andrzejewski T.M."/>
            <person name="Davidsen T.M."/>
            <person name="Wayne K.J."/>
            <person name="Tettelin H."/>
            <person name="Glass J.I."/>
            <person name="Rusch D."/>
            <person name="Podicherti R."/>
            <person name="Tsui H.-C.T."/>
            <person name="Winkler M.E."/>
        </authorList>
    </citation>
    <scope>NUCLEOTIDE SEQUENCE</scope>
</reference>
<protein>
    <recommendedName>
        <fullName evidence="2">Beta-ketoacyl-[acyl-carrier-protein] synthase III N-terminal domain-containing protein</fullName>
    </recommendedName>
</protein>
<dbReference type="EMBL" id="UINC01009320">
    <property type="protein sequence ID" value="SVA41813.1"/>
    <property type="molecule type" value="Genomic_DNA"/>
</dbReference>
<dbReference type="GO" id="GO:0044550">
    <property type="term" value="P:secondary metabolite biosynthetic process"/>
    <property type="evidence" value="ECO:0007669"/>
    <property type="project" value="TreeGrafter"/>
</dbReference>
<accession>A0A381VQK2</accession>
<evidence type="ECO:0000313" key="1">
    <source>
        <dbReference type="EMBL" id="SVA41813.1"/>
    </source>
</evidence>
<dbReference type="Gene3D" id="3.40.47.10">
    <property type="match status" value="2"/>
</dbReference>
<organism evidence="1">
    <name type="scientific">marine metagenome</name>
    <dbReference type="NCBI Taxonomy" id="408172"/>
    <lineage>
        <taxon>unclassified sequences</taxon>
        <taxon>metagenomes</taxon>
        <taxon>ecological metagenomes</taxon>
    </lineage>
</organism>
<name>A0A381VQK2_9ZZZZ</name>
<dbReference type="PANTHER" id="PTHR34069:SF2">
    <property type="entry name" value="BETA-KETOACYL-[ACYL-CARRIER-PROTEIN] SYNTHASE III"/>
    <property type="match status" value="1"/>
</dbReference>
<dbReference type="AlphaFoldDB" id="A0A381VQK2"/>
<dbReference type="GO" id="GO:0016746">
    <property type="term" value="F:acyltransferase activity"/>
    <property type="evidence" value="ECO:0007669"/>
    <property type="project" value="UniProtKB-KW"/>
</dbReference>
<dbReference type="CDD" id="cd00827">
    <property type="entry name" value="init_cond_enzymes"/>
    <property type="match status" value="1"/>
</dbReference>
<feature type="non-terminal residue" evidence="1">
    <location>
        <position position="276"/>
    </location>
</feature>
<dbReference type="InterPro" id="IPR016039">
    <property type="entry name" value="Thiolase-like"/>
</dbReference>
<sequence length="276" mass="30150">MSDTGISSIANYIPRLRLQRKAITESNAWMAPNLVGKGKGTKAISNWDEDSVTMSVEAARRILGPEDDRSQVNSLFFASTTMPYSDRLNSGIIRAALTLEETTQCSDVSSSLKSGTTALINAFNSVNSGKSSLSLVAASDKRKARVASAQELNFGDAATAISISKDNVIAKFIDSASLSIDFIDHFRGPNEEFDYNWEERWIRDEGYLKIIPKLINNLLKDNNISPSDISRFILPCIFPRVPQTIAKKTGINPDCIVDKLAVSVGDTGSCHPLIML</sequence>